<keyword evidence="4" id="KW-0808">Transferase</keyword>
<dbReference type="Gene3D" id="1.20.5.1930">
    <property type="match status" value="1"/>
</dbReference>
<protein>
    <recommendedName>
        <fullName evidence="2">histidine kinase</fullName>
        <ecNumber evidence="2">2.7.13.3</ecNumber>
    </recommendedName>
</protein>
<dbReference type="PANTHER" id="PTHR24421:SF10">
    <property type="entry name" value="NITRATE_NITRITE SENSOR PROTEIN NARQ"/>
    <property type="match status" value="1"/>
</dbReference>
<keyword evidence="8" id="KW-0902">Two-component regulatory system</keyword>
<dbReference type="EMBL" id="JAMWYS010000027">
    <property type="protein sequence ID" value="MCO4292678.1"/>
    <property type="molecule type" value="Genomic_DNA"/>
</dbReference>
<dbReference type="Proteomes" id="UP001155182">
    <property type="component" value="Unassembled WGS sequence"/>
</dbReference>
<dbReference type="InterPro" id="IPR003594">
    <property type="entry name" value="HATPase_dom"/>
</dbReference>
<dbReference type="SUPFAM" id="SSF55874">
    <property type="entry name" value="ATPase domain of HSP90 chaperone/DNA topoisomerase II/histidine kinase"/>
    <property type="match status" value="1"/>
</dbReference>
<evidence type="ECO:0000313" key="10">
    <source>
        <dbReference type="EMBL" id="MCO4292678.1"/>
    </source>
</evidence>
<keyword evidence="11" id="KW-1185">Reference proteome</keyword>
<accession>A0A9X2F8W5</accession>
<dbReference type="GO" id="GO:0000155">
    <property type="term" value="F:phosphorelay sensor kinase activity"/>
    <property type="evidence" value="ECO:0007669"/>
    <property type="project" value="InterPro"/>
</dbReference>
<keyword evidence="7" id="KW-0067">ATP-binding</keyword>
<sequence>MTNLLCRKAIFFTLTCLVGLMGYEVSAQSFTLRKIPGLPTNEVYDLLVDRQGLLWIGHDYGLSSFDGKTFKHYSNNKQASLAVSDLVEDSEGKIWCHNFSGQIFYIERGRMNLLTQFDYKKETSFPRIVIWKNQLLATSSRGLFIYDIKKKKAKYIIYPNTFGSLAATKNGVIIGGRDYWYLYSGGNRFYKVHFTPELTSRAYNVISISPQSKGDTVYVLVNPDAKCVRLKVEDKKINVIDEIKVPDFVNTISIVNNEQWIHSKITSLHIDKRDSISGYDLTDIVKDREGNQWYSSLKHGLMVKYTDEFKKVNPALSLPTGDYIKTVFTDNKKLVLGTHAGRIFTKDLQNGAVRKIELPNGFGAVELIFHYDKSNILICTSVGLFLFNFNSFKLTQLSAYCVVKDIDVNKDFIAIATATALLISPSDILQKLDRSYYPTLRKKLPGLYQMTSTEGLFPLLMKRCKSVSYAQFNNSLLCSFKDGLFRFTKKGCESVLFNGEVVNSNSLLTYPSKIFIGTLSKGLLVYDKNGIRNTKNNELLFPGPILRLKNLNDKLCILGSNGIQLFDPETENVIASYSLPDINPGNVLDIDEVNGHVWMTTIDGIFELPKVRQRKVLPNINLQYTIVNGSDTLTNDSLPLQHNQSSIRFYYQVPWYSNSESMHIAYRLLGSSDTSWQYTANTDQPISFIALKPGVYTLDAKAINTAENIESPIQSYSFTIEKPWWLKTPYLILEITTLLILISLSIRRYFINRLRQQKSFFEKELAIQQERQRISADIHDDLGASLSGIRMMAEMAKRKNERQEKVSSDLQDIHSNVSLLSQKMREVIWSLNSENDTLENLLGYLHRRGIELFADGSIHFRSSLPEIIPHIILNGEKRRHIYLITKEALHNALKHAQCTAIKLNISIIGDMLIIQIHDDGIGFIPSEIIDGNGLKNMQKRVATLDGKIKIKNKNGTYVSIEIPI</sequence>
<dbReference type="AlphaFoldDB" id="A0A9X2F8W5"/>
<keyword evidence="3" id="KW-0597">Phosphoprotein</keyword>
<dbReference type="InterPro" id="IPR036890">
    <property type="entry name" value="HATPase_C_sf"/>
</dbReference>
<dbReference type="Pfam" id="PF02518">
    <property type="entry name" value="HATPase_c"/>
    <property type="match status" value="1"/>
</dbReference>
<evidence type="ECO:0000256" key="3">
    <source>
        <dbReference type="ARBA" id="ARBA00022553"/>
    </source>
</evidence>
<dbReference type="SUPFAM" id="SSF50998">
    <property type="entry name" value="Quinoprotein alcohol dehydrogenase-like"/>
    <property type="match status" value="1"/>
</dbReference>
<dbReference type="Pfam" id="PF07730">
    <property type="entry name" value="HisKA_3"/>
    <property type="match status" value="1"/>
</dbReference>
<dbReference type="PROSITE" id="PS50109">
    <property type="entry name" value="HIS_KIN"/>
    <property type="match status" value="1"/>
</dbReference>
<dbReference type="GO" id="GO:0016020">
    <property type="term" value="C:membrane"/>
    <property type="evidence" value="ECO:0007669"/>
    <property type="project" value="InterPro"/>
</dbReference>
<dbReference type="Gene3D" id="3.30.565.10">
    <property type="entry name" value="Histidine kinase-like ATPase, C-terminal domain"/>
    <property type="match status" value="1"/>
</dbReference>
<evidence type="ECO:0000259" key="9">
    <source>
        <dbReference type="PROSITE" id="PS50109"/>
    </source>
</evidence>
<dbReference type="InterPro" id="IPR015943">
    <property type="entry name" value="WD40/YVTN_repeat-like_dom_sf"/>
</dbReference>
<evidence type="ECO:0000256" key="5">
    <source>
        <dbReference type="ARBA" id="ARBA00022741"/>
    </source>
</evidence>
<dbReference type="InterPro" id="IPR013783">
    <property type="entry name" value="Ig-like_fold"/>
</dbReference>
<evidence type="ECO:0000256" key="2">
    <source>
        <dbReference type="ARBA" id="ARBA00012438"/>
    </source>
</evidence>
<evidence type="ECO:0000256" key="7">
    <source>
        <dbReference type="ARBA" id="ARBA00022840"/>
    </source>
</evidence>
<gene>
    <name evidence="10" type="ORF">NF867_07380</name>
</gene>
<proteinExistence type="predicted"/>
<dbReference type="GO" id="GO:0005524">
    <property type="term" value="F:ATP binding"/>
    <property type="evidence" value="ECO:0007669"/>
    <property type="project" value="UniProtKB-KW"/>
</dbReference>
<organism evidence="10 11">
    <name type="scientific">Solitalea agri</name>
    <dbReference type="NCBI Taxonomy" id="2953739"/>
    <lineage>
        <taxon>Bacteria</taxon>
        <taxon>Pseudomonadati</taxon>
        <taxon>Bacteroidota</taxon>
        <taxon>Sphingobacteriia</taxon>
        <taxon>Sphingobacteriales</taxon>
        <taxon>Sphingobacteriaceae</taxon>
        <taxon>Solitalea</taxon>
    </lineage>
</organism>
<comment type="caution">
    <text evidence="10">The sequence shown here is derived from an EMBL/GenBank/DDBJ whole genome shotgun (WGS) entry which is preliminary data.</text>
</comment>
<dbReference type="Gene3D" id="2.130.10.10">
    <property type="entry name" value="YVTN repeat-like/Quinoprotein amine dehydrogenase"/>
    <property type="match status" value="2"/>
</dbReference>
<reference evidence="10" key="1">
    <citation type="submission" date="2022-06" db="EMBL/GenBank/DDBJ databases">
        <title>Solitalea sp. MAHUQ-68 isolated from rhizospheric soil.</title>
        <authorList>
            <person name="Huq M.A."/>
        </authorList>
    </citation>
    <scope>NUCLEOTIDE SEQUENCE</scope>
    <source>
        <strain evidence="10">MAHUQ-68</strain>
    </source>
</reference>
<evidence type="ECO:0000313" key="11">
    <source>
        <dbReference type="Proteomes" id="UP001155182"/>
    </source>
</evidence>
<dbReference type="InterPro" id="IPR011047">
    <property type="entry name" value="Quinoprotein_ADH-like_sf"/>
</dbReference>
<dbReference type="InterPro" id="IPR005467">
    <property type="entry name" value="His_kinase_dom"/>
</dbReference>
<dbReference type="GO" id="GO:0046983">
    <property type="term" value="F:protein dimerization activity"/>
    <property type="evidence" value="ECO:0007669"/>
    <property type="project" value="InterPro"/>
</dbReference>
<dbReference type="InterPro" id="IPR011712">
    <property type="entry name" value="Sig_transdc_His_kin_sub3_dim/P"/>
</dbReference>
<dbReference type="EC" id="2.7.13.3" evidence="2"/>
<dbReference type="Pfam" id="PF07494">
    <property type="entry name" value="Reg_prop"/>
    <property type="match status" value="1"/>
</dbReference>
<comment type="catalytic activity">
    <reaction evidence="1">
        <text>ATP + protein L-histidine = ADP + protein N-phospho-L-histidine.</text>
        <dbReference type="EC" id="2.7.13.3"/>
    </reaction>
</comment>
<name>A0A9X2F8W5_9SPHI</name>
<evidence type="ECO:0000256" key="8">
    <source>
        <dbReference type="ARBA" id="ARBA00023012"/>
    </source>
</evidence>
<dbReference type="CDD" id="cd16917">
    <property type="entry name" value="HATPase_UhpB-NarQ-NarX-like"/>
    <property type="match status" value="1"/>
</dbReference>
<dbReference type="InterPro" id="IPR050482">
    <property type="entry name" value="Sensor_HK_TwoCompSys"/>
</dbReference>
<dbReference type="Gene3D" id="2.60.40.10">
    <property type="entry name" value="Immunoglobulins"/>
    <property type="match status" value="1"/>
</dbReference>
<evidence type="ECO:0000256" key="4">
    <source>
        <dbReference type="ARBA" id="ARBA00022679"/>
    </source>
</evidence>
<feature type="domain" description="Histidine kinase" evidence="9">
    <location>
        <begin position="777"/>
        <end position="964"/>
    </location>
</feature>
<dbReference type="PANTHER" id="PTHR24421">
    <property type="entry name" value="NITRATE/NITRITE SENSOR PROTEIN NARX-RELATED"/>
    <property type="match status" value="1"/>
</dbReference>
<dbReference type="RefSeq" id="WP_252587171.1">
    <property type="nucleotide sequence ID" value="NZ_JAMWYS010000027.1"/>
</dbReference>
<evidence type="ECO:0000256" key="1">
    <source>
        <dbReference type="ARBA" id="ARBA00000085"/>
    </source>
</evidence>
<evidence type="ECO:0000256" key="6">
    <source>
        <dbReference type="ARBA" id="ARBA00022777"/>
    </source>
</evidence>
<keyword evidence="5" id="KW-0547">Nucleotide-binding</keyword>
<dbReference type="InterPro" id="IPR011110">
    <property type="entry name" value="Reg_prop"/>
</dbReference>
<keyword evidence="6 10" id="KW-0418">Kinase</keyword>